<keyword evidence="7" id="KW-1185">Reference proteome</keyword>
<evidence type="ECO:0000259" key="5">
    <source>
        <dbReference type="PROSITE" id="PS51677"/>
    </source>
</evidence>
<sequence length="510" mass="53317">MPFSVNHRPLLLAVLAVSLSSCSILPARVASSPPPPPPPESSLGEPVPALDPAGIPGALPESLRTGTATPVSARWVYLSGAESYNNRLDAGLLGLFDHNAGGRYDPSVPDPAVPLMDRGLKLDHAIIATGDAMVGTRMTRWQVDRGTESLVSVTTEFTNLSTGEILPGAALISSDSNEKIRQLLGEAIAAETKSSAPSDNSPTTSATPASTAPASSAPAAVPPPVQALLSGAAFSPVGDLVVPLTIDPTNGAPLTDPVTVHITAKSSTRLLSDLGSRMQQLATAPRPLTPLTLAAAGQEHVNCDVVPCAALTYDDGPNEQTKRLLGVLASRKIHATFFQQGIYVATHPQISAAAAADGHVLANHTMRHPDLTKLSAAGVREEIQGTSAIINKMAGVAPAYLRPPYGASNARVNTNAGLPLINWSVDSLDWQSRNKDIFVPKILKLVKPGAIILQHDIHASTVDGQDQLITSLQGMGYHLVTVPQLFHGIELQNGRAYFCRGTVSPCTPGR</sequence>
<feature type="compositionally biased region" description="Low complexity" evidence="3">
    <location>
        <begin position="194"/>
        <end position="219"/>
    </location>
</feature>
<dbReference type="AlphaFoldDB" id="A0A2S3ZRY6"/>
<dbReference type="EMBL" id="PPXC01000020">
    <property type="protein sequence ID" value="POH71874.1"/>
    <property type="molecule type" value="Genomic_DNA"/>
</dbReference>
<protein>
    <submittedName>
        <fullName evidence="6">Polysaccharide deacetylase</fullName>
    </submittedName>
</protein>
<dbReference type="SUPFAM" id="SSF88713">
    <property type="entry name" value="Glycoside hydrolase/deacetylase"/>
    <property type="match status" value="1"/>
</dbReference>
<dbReference type="PANTHER" id="PTHR10587">
    <property type="entry name" value="GLYCOSYL TRANSFERASE-RELATED"/>
    <property type="match status" value="1"/>
</dbReference>
<dbReference type="Proteomes" id="UP000237061">
    <property type="component" value="Unassembled WGS sequence"/>
</dbReference>
<evidence type="ECO:0000256" key="3">
    <source>
        <dbReference type="SAM" id="MobiDB-lite"/>
    </source>
</evidence>
<feature type="signal peptide" evidence="4">
    <location>
        <begin position="1"/>
        <end position="26"/>
    </location>
</feature>
<dbReference type="InterPro" id="IPR011330">
    <property type="entry name" value="Glyco_hydro/deAcase_b/a-brl"/>
</dbReference>
<dbReference type="InterPro" id="IPR050248">
    <property type="entry name" value="Polysacc_deacetylase_ArnD"/>
</dbReference>
<evidence type="ECO:0000313" key="6">
    <source>
        <dbReference type="EMBL" id="POH71874.1"/>
    </source>
</evidence>
<dbReference type="Pfam" id="PF01522">
    <property type="entry name" value="Polysacc_deac_1"/>
    <property type="match status" value="1"/>
</dbReference>
<evidence type="ECO:0000256" key="2">
    <source>
        <dbReference type="ARBA" id="ARBA00022801"/>
    </source>
</evidence>
<dbReference type="GO" id="GO:0005975">
    <property type="term" value="P:carbohydrate metabolic process"/>
    <property type="evidence" value="ECO:0007669"/>
    <property type="project" value="InterPro"/>
</dbReference>
<feature type="region of interest" description="Disordered" evidence="3">
    <location>
        <begin position="29"/>
        <end position="64"/>
    </location>
</feature>
<dbReference type="GO" id="GO:0016020">
    <property type="term" value="C:membrane"/>
    <property type="evidence" value="ECO:0007669"/>
    <property type="project" value="TreeGrafter"/>
</dbReference>
<keyword evidence="4" id="KW-0732">Signal</keyword>
<gene>
    <name evidence="6" type="ORF">CVS27_18365</name>
</gene>
<dbReference type="Gene3D" id="3.20.20.370">
    <property type="entry name" value="Glycoside hydrolase/deacetylase"/>
    <property type="match status" value="1"/>
</dbReference>
<organism evidence="6 7">
    <name type="scientific">Arthrobacter glacialis</name>
    <dbReference type="NCBI Taxonomy" id="1664"/>
    <lineage>
        <taxon>Bacteria</taxon>
        <taxon>Bacillati</taxon>
        <taxon>Actinomycetota</taxon>
        <taxon>Actinomycetes</taxon>
        <taxon>Micrococcales</taxon>
        <taxon>Micrococcaceae</taxon>
        <taxon>Arthrobacter</taxon>
    </lineage>
</organism>
<dbReference type="GO" id="GO:0016810">
    <property type="term" value="F:hydrolase activity, acting on carbon-nitrogen (but not peptide) bonds"/>
    <property type="evidence" value="ECO:0007669"/>
    <property type="project" value="InterPro"/>
</dbReference>
<dbReference type="PROSITE" id="PS51677">
    <property type="entry name" value="NODB"/>
    <property type="match status" value="1"/>
</dbReference>
<comment type="caution">
    <text evidence="6">The sequence shown here is derived from an EMBL/GenBank/DDBJ whole genome shotgun (WGS) entry which is preliminary data.</text>
</comment>
<dbReference type="InterPro" id="IPR002509">
    <property type="entry name" value="NODB_dom"/>
</dbReference>
<name>A0A2S3ZRY6_ARTGL</name>
<dbReference type="RefSeq" id="WP_103467302.1">
    <property type="nucleotide sequence ID" value="NZ_PPXC01000020.1"/>
</dbReference>
<feature type="domain" description="NodB homology" evidence="5">
    <location>
        <begin position="307"/>
        <end position="480"/>
    </location>
</feature>
<feature type="chain" id="PRO_5039317801" evidence="4">
    <location>
        <begin position="27"/>
        <end position="510"/>
    </location>
</feature>
<dbReference type="PANTHER" id="PTHR10587:SF133">
    <property type="entry name" value="CHITIN DEACETYLASE 1-RELATED"/>
    <property type="match status" value="1"/>
</dbReference>
<proteinExistence type="predicted"/>
<feature type="region of interest" description="Disordered" evidence="3">
    <location>
        <begin position="191"/>
        <end position="220"/>
    </location>
</feature>
<dbReference type="GO" id="GO:0046872">
    <property type="term" value="F:metal ion binding"/>
    <property type="evidence" value="ECO:0007669"/>
    <property type="project" value="UniProtKB-KW"/>
</dbReference>
<keyword evidence="2" id="KW-0378">Hydrolase</keyword>
<reference evidence="6 7" key="1">
    <citation type="submission" date="2018-01" db="EMBL/GenBank/DDBJ databases">
        <title>Arthrobacter sp. nov., from glaciers in China.</title>
        <authorList>
            <person name="Liu Q."/>
            <person name="Xin Y.-H."/>
        </authorList>
    </citation>
    <scope>NUCLEOTIDE SEQUENCE [LARGE SCALE GENOMIC DNA]</scope>
    <source>
        <strain evidence="6 7">HLT2-12-2</strain>
    </source>
</reference>
<evidence type="ECO:0000256" key="1">
    <source>
        <dbReference type="ARBA" id="ARBA00022723"/>
    </source>
</evidence>
<evidence type="ECO:0000256" key="4">
    <source>
        <dbReference type="SAM" id="SignalP"/>
    </source>
</evidence>
<keyword evidence="1" id="KW-0479">Metal-binding</keyword>
<accession>A0A2S3ZRY6</accession>
<evidence type="ECO:0000313" key="7">
    <source>
        <dbReference type="Proteomes" id="UP000237061"/>
    </source>
</evidence>